<dbReference type="EMBL" id="LAZR01030011">
    <property type="protein sequence ID" value="KKL57874.1"/>
    <property type="molecule type" value="Genomic_DNA"/>
</dbReference>
<gene>
    <name evidence="2" type="ORF">LCGC14_2231040</name>
</gene>
<accession>A0A0F9D8H3</accession>
<sequence length="410" mass="45939">ILGTFNNCSNGKTPWGTYLTCEENVNFNFGSIAPHQQSAEQKRYDIKGDKSYYQWEQHDPRFDIVKNPNEPNRFGWIVEIDPMNPDSIPQKRSALGRFKHENAAITVNKDGHVVVYMGDDQKGEHIYRFVSKNKFDENKPQQNRDLLEEGTLYVARFNGEFDALRGRGEWLELTHGKNGLTTEAGFADQAEVLIYARKAASIVGATKMDRPEWIAVHPDQSTVYCTLTNNSDRGSADQPVNGPNPRQDNSYGQIVRWHPLLGDHTNNEFEWDLYLLAGNPSVYHDARAGTSNVTPDNMFNSPDGIGFDAAGRLWILTDGKDSNKGKFAGMGNNQMLCSDPNTGEIRRFMTGPIGCEITGLCFSEDNKTLFVGIQHPGEDKAPSHFPAGGNSKPRSSIMMIHRENEKSFAE</sequence>
<comment type="caution">
    <text evidence="2">The sequence shown here is derived from an EMBL/GenBank/DDBJ whole genome shotgun (WGS) entry which is preliminary data.</text>
</comment>
<dbReference type="InterPro" id="IPR008557">
    <property type="entry name" value="PhoX"/>
</dbReference>
<name>A0A0F9D8H3_9ZZZZ</name>
<proteinExistence type="predicted"/>
<dbReference type="PANTHER" id="PTHR35399:SF2">
    <property type="entry name" value="DUF839 DOMAIN-CONTAINING PROTEIN"/>
    <property type="match status" value="1"/>
</dbReference>
<evidence type="ECO:0000256" key="1">
    <source>
        <dbReference type="SAM" id="MobiDB-lite"/>
    </source>
</evidence>
<dbReference type="PANTHER" id="PTHR35399">
    <property type="entry name" value="SLR8030 PROTEIN"/>
    <property type="match status" value="1"/>
</dbReference>
<dbReference type="Pfam" id="PF05787">
    <property type="entry name" value="PhoX"/>
    <property type="match status" value="1"/>
</dbReference>
<dbReference type="AlphaFoldDB" id="A0A0F9D8H3"/>
<feature type="region of interest" description="Disordered" evidence="1">
    <location>
        <begin position="230"/>
        <end position="249"/>
    </location>
</feature>
<organism evidence="2">
    <name type="scientific">marine sediment metagenome</name>
    <dbReference type="NCBI Taxonomy" id="412755"/>
    <lineage>
        <taxon>unclassified sequences</taxon>
        <taxon>metagenomes</taxon>
        <taxon>ecological metagenomes</taxon>
    </lineage>
</organism>
<evidence type="ECO:0008006" key="3">
    <source>
        <dbReference type="Google" id="ProtNLM"/>
    </source>
</evidence>
<reference evidence="2" key="1">
    <citation type="journal article" date="2015" name="Nature">
        <title>Complex archaea that bridge the gap between prokaryotes and eukaryotes.</title>
        <authorList>
            <person name="Spang A."/>
            <person name="Saw J.H."/>
            <person name="Jorgensen S.L."/>
            <person name="Zaremba-Niedzwiedzka K."/>
            <person name="Martijn J."/>
            <person name="Lind A.E."/>
            <person name="van Eijk R."/>
            <person name="Schleper C."/>
            <person name="Guy L."/>
            <person name="Ettema T.J."/>
        </authorList>
    </citation>
    <scope>NUCLEOTIDE SEQUENCE</scope>
</reference>
<protein>
    <recommendedName>
        <fullName evidence="3">Phosphatase</fullName>
    </recommendedName>
</protein>
<feature type="non-terminal residue" evidence="2">
    <location>
        <position position="1"/>
    </location>
</feature>
<dbReference type="SUPFAM" id="SSF63829">
    <property type="entry name" value="Calcium-dependent phosphotriesterase"/>
    <property type="match status" value="1"/>
</dbReference>
<evidence type="ECO:0000313" key="2">
    <source>
        <dbReference type="EMBL" id="KKL57874.1"/>
    </source>
</evidence>